<reference evidence="2 3" key="1">
    <citation type="submission" date="2017-07" db="EMBL/GenBank/DDBJ databases">
        <authorList>
            <person name="Talla V."/>
            <person name="Backstrom N."/>
        </authorList>
    </citation>
    <scope>NUCLEOTIDE SEQUENCE [LARGE SCALE GENOMIC DNA]</scope>
</reference>
<organism evidence="2 3">
    <name type="scientific">Leptidea sinapis</name>
    <dbReference type="NCBI Taxonomy" id="189913"/>
    <lineage>
        <taxon>Eukaryota</taxon>
        <taxon>Metazoa</taxon>
        <taxon>Ecdysozoa</taxon>
        <taxon>Arthropoda</taxon>
        <taxon>Hexapoda</taxon>
        <taxon>Insecta</taxon>
        <taxon>Pterygota</taxon>
        <taxon>Neoptera</taxon>
        <taxon>Endopterygota</taxon>
        <taxon>Lepidoptera</taxon>
        <taxon>Glossata</taxon>
        <taxon>Ditrysia</taxon>
        <taxon>Papilionoidea</taxon>
        <taxon>Pieridae</taxon>
        <taxon>Dismorphiinae</taxon>
        <taxon>Leptidea</taxon>
    </lineage>
</organism>
<feature type="compositionally biased region" description="Pro residues" evidence="1">
    <location>
        <begin position="1"/>
        <end position="11"/>
    </location>
</feature>
<dbReference type="Proteomes" id="UP000324832">
    <property type="component" value="Unassembled WGS sequence"/>
</dbReference>
<feature type="region of interest" description="Disordered" evidence="1">
    <location>
        <begin position="1"/>
        <end position="140"/>
    </location>
</feature>
<evidence type="ECO:0000313" key="3">
    <source>
        <dbReference type="Proteomes" id="UP000324832"/>
    </source>
</evidence>
<proteinExistence type="predicted"/>
<gene>
    <name evidence="2" type="ORF">LSINAPIS_LOCUS6222</name>
</gene>
<sequence length="828" mass="94975">MPPPEYPNPEGRPPHNSNAGGPTPEYTNSAGTLPHNSNPGRPPPDYTNPEGTPPYYSSPSKLPQEYFYPGRPPLDNSYPGGPPSEYPNPGGIPPHYSYPDRPPPEYSYHGGTPPHNSNPVWSSPDYIKPGSPLDNSNPGGTSADITTFSGLTDAITNVSEVAPNYSKSSGSTITVTSAAVTSPRHNTTSNIPEELLQYYLTTHALNFEDLNPTEYITVNYTGTEIPHTQNPLLVDLRDIVNDLKYGYFSASVVTLFRVATKKNDVHLSQLLRVLPTVVKRMGIAKRLPQFGVSGATFVENAMEALAMARPDVIRAHSQVMTYTLLNRRTMVPPQVNAMFDIMDNTYTAEDALKIVESLTEIEKYPDNLSAYSIAEKLLQSGLFDPLSRIAGTIKERILYSELLNIFQHRRNILHVFDPVIKWIEKYWPYEYPFTTPSTTTGHDPYYNRNMTIREHLKKEMVKYKKKWRKIKLKEKKANSKRGKTTTTTTTTTTKKPTMHKSRYYIKKYVKKNLYKMKTTTETTTTKKTWKGRRYYHFDEESEQSYELDEKNNEKEFHGRDSTEYITGDSMADSTHDIMETSIRVFKKMTSVNPLENDKDGSIEDINDTTWSLKYPMIQLRDKKYEQTISSNKENNKEIKEKNLFEYQLDLSKTENDDNANVDLDLSLSKYNKKNEPENSIESHESKRNYKTDIPDKDDSDITIETNINPQEADEIKNRLRFNDIIITESKPKFRNNQMKTRSFRQITKKLETSSEDDEAYLRANLNDALVHGFEKDLKLFEAGRRHLHNDEINSETDDEILLKGKIYKAMGYKDFVKQFKSEVERRGR</sequence>
<feature type="compositionally biased region" description="Polar residues" evidence="1">
    <location>
        <begin position="15"/>
        <end position="39"/>
    </location>
</feature>
<dbReference type="AlphaFoldDB" id="A0A5E4Q7F9"/>
<evidence type="ECO:0000313" key="2">
    <source>
        <dbReference type="EMBL" id="VVC94218.1"/>
    </source>
</evidence>
<feature type="region of interest" description="Disordered" evidence="1">
    <location>
        <begin position="670"/>
        <end position="698"/>
    </location>
</feature>
<feature type="compositionally biased region" description="Pro residues" evidence="1">
    <location>
        <begin position="80"/>
        <end position="92"/>
    </location>
</feature>
<dbReference type="EMBL" id="FZQP02001904">
    <property type="protein sequence ID" value="VVC94218.1"/>
    <property type="molecule type" value="Genomic_DNA"/>
</dbReference>
<accession>A0A5E4Q7F9</accession>
<feature type="compositionally biased region" description="Basic and acidic residues" evidence="1">
    <location>
        <begin position="672"/>
        <end position="696"/>
    </location>
</feature>
<evidence type="ECO:0000256" key="1">
    <source>
        <dbReference type="SAM" id="MobiDB-lite"/>
    </source>
</evidence>
<protein>
    <submittedName>
        <fullName evidence="2">Uncharacterized protein</fullName>
    </submittedName>
</protein>
<keyword evidence="3" id="KW-1185">Reference proteome</keyword>
<name>A0A5E4Q7F9_9NEOP</name>